<evidence type="ECO:0000256" key="2">
    <source>
        <dbReference type="ARBA" id="ARBA00022448"/>
    </source>
</evidence>
<dbReference type="Pfam" id="PF00528">
    <property type="entry name" value="BPD_transp_1"/>
    <property type="match status" value="1"/>
</dbReference>
<feature type="transmembrane region" description="Helical" evidence="7">
    <location>
        <begin position="85"/>
        <end position="111"/>
    </location>
</feature>
<dbReference type="Proteomes" id="UP000435304">
    <property type="component" value="Unassembled WGS sequence"/>
</dbReference>
<dbReference type="GO" id="GO:0055085">
    <property type="term" value="P:transmembrane transport"/>
    <property type="evidence" value="ECO:0007669"/>
    <property type="project" value="InterPro"/>
</dbReference>
<comment type="caution">
    <text evidence="9">The sequence shown here is derived from an EMBL/GenBank/DDBJ whole genome shotgun (WGS) entry which is preliminary data.</text>
</comment>
<evidence type="ECO:0000256" key="3">
    <source>
        <dbReference type="ARBA" id="ARBA00022475"/>
    </source>
</evidence>
<organism evidence="9 10">
    <name type="scientific">Auraticoccus cholistanensis</name>
    <dbReference type="NCBI Taxonomy" id="2656650"/>
    <lineage>
        <taxon>Bacteria</taxon>
        <taxon>Bacillati</taxon>
        <taxon>Actinomycetota</taxon>
        <taxon>Actinomycetes</taxon>
        <taxon>Propionibacteriales</taxon>
        <taxon>Propionibacteriaceae</taxon>
        <taxon>Auraticoccus</taxon>
    </lineage>
</organism>
<dbReference type="InterPro" id="IPR035906">
    <property type="entry name" value="MetI-like_sf"/>
</dbReference>
<evidence type="ECO:0000313" key="10">
    <source>
        <dbReference type="Proteomes" id="UP000435304"/>
    </source>
</evidence>
<feature type="transmembrane region" description="Helical" evidence="7">
    <location>
        <begin position="196"/>
        <end position="219"/>
    </location>
</feature>
<feature type="transmembrane region" description="Helical" evidence="7">
    <location>
        <begin position="155"/>
        <end position="175"/>
    </location>
</feature>
<dbReference type="RefSeq" id="WP_156606935.1">
    <property type="nucleotide sequence ID" value="NZ_WPCU01000001.1"/>
</dbReference>
<name>A0A6A9UZU4_9ACTN</name>
<feature type="transmembrane region" description="Helical" evidence="7">
    <location>
        <begin position="24"/>
        <end position="45"/>
    </location>
</feature>
<dbReference type="Gene3D" id="1.10.3720.10">
    <property type="entry name" value="MetI-like"/>
    <property type="match status" value="1"/>
</dbReference>
<dbReference type="PANTHER" id="PTHR43744">
    <property type="entry name" value="ABC TRANSPORTER PERMEASE PROTEIN MG189-RELATED-RELATED"/>
    <property type="match status" value="1"/>
</dbReference>
<reference evidence="9 10" key="1">
    <citation type="submission" date="2019-12" db="EMBL/GenBank/DDBJ databases">
        <title>Auraticoccus cholistani sp. nov., an actinomycete isolated from soil of Cholistan desert.</title>
        <authorList>
            <person name="Cheema M.T."/>
        </authorList>
    </citation>
    <scope>NUCLEOTIDE SEQUENCE [LARGE SCALE GENOMIC DNA]</scope>
    <source>
        <strain evidence="9 10">F435</strain>
    </source>
</reference>
<evidence type="ECO:0000256" key="1">
    <source>
        <dbReference type="ARBA" id="ARBA00004651"/>
    </source>
</evidence>
<proteinExistence type="inferred from homology"/>
<feature type="transmembrane region" description="Helical" evidence="7">
    <location>
        <begin position="123"/>
        <end position="143"/>
    </location>
</feature>
<keyword evidence="10" id="KW-1185">Reference proteome</keyword>
<dbReference type="SUPFAM" id="SSF161098">
    <property type="entry name" value="MetI-like"/>
    <property type="match status" value="1"/>
</dbReference>
<evidence type="ECO:0000256" key="4">
    <source>
        <dbReference type="ARBA" id="ARBA00022692"/>
    </source>
</evidence>
<keyword evidence="3" id="KW-1003">Cell membrane</keyword>
<feature type="transmembrane region" description="Helical" evidence="7">
    <location>
        <begin position="256"/>
        <end position="276"/>
    </location>
</feature>
<accession>A0A6A9UZU4</accession>
<comment type="subcellular location">
    <subcellularLocation>
        <location evidence="1 7">Cell membrane</location>
        <topology evidence="1 7">Multi-pass membrane protein</topology>
    </subcellularLocation>
</comment>
<evidence type="ECO:0000313" key="9">
    <source>
        <dbReference type="EMBL" id="MVA74439.1"/>
    </source>
</evidence>
<dbReference type="GO" id="GO:0005886">
    <property type="term" value="C:plasma membrane"/>
    <property type="evidence" value="ECO:0007669"/>
    <property type="project" value="UniProtKB-SubCell"/>
</dbReference>
<dbReference type="EMBL" id="WPCU01000001">
    <property type="protein sequence ID" value="MVA74439.1"/>
    <property type="molecule type" value="Genomic_DNA"/>
</dbReference>
<keyword evidence="2 7" id="KW-0813">Transport</keyword>
<keyword evidence="4 7" id="KW-0812">Transmembrane</keyword>
<evidence type="ECO:0000256" key="5">
    <source>
        <dbReference type="ARBA" id="ARBA00022989"/>
    </source>
</evidence>
<keyword evidence="5 7" id="KW-1133">Transmembrane helix</keyword>
<feature type="domain" description="ABC transmembrane type-1" evidence="8">
    <location>
        <begin position="86"/>
        <end position="276"/>
    </location>
</feature>
<evidence type="ECO:0000256" key="6">
    <source>
        <dbReference type="ARBA" id="ARBA00023136"/>
    </source>
</evidence>
<comment type="similarity">
    <text evidence="7">Belongs to the binding-protein-dependent transport system permease family.</text>
</comment>
<gene>
    <name evidence="9" type="ORF">GC722_00085</name>
</gene>
<dbReference type="AlphaFoldDB" id="A0A6A9UZU4"/>
<sequence length="290" mass="32599">MTSVTLDTLDRTRLRARRRRRSRWAVGIPLWILALGFLTPFLWMLSTSFKRDIDAYTVPMQWIPDPVQLSNYATVLLGEDSILPAFANSVLVALLRVAGELLTATMAGYAFARLSFRGRDKIFLVYLATAIIPSQLLLVPRFIYFQQLGLYDTLWALILPGMFTVLGTFLMRQFFVAQPPEFAEAARMDGASEWRIFTRIYLPLARPVMAALGILAFVWSWNDYETPLVLISSPEAYTLPLSLTSFTDEQGALSPGLAMAASVVTIVPVLVVFLLLQRRFVQALTHTGIK</sequence>
<dbReference type="CDD" id="cd06261">
    <property type="entry name" value="TM_PBP2"/>
    <property type="match status" value="1"/>
</dbReference>
<evidence type="ECO:0000256" key="7">
    <source>
        <dbReference type="RuleBase" id="RU363032"/>
    </source>
</evidence>
<evidence type="ECO:0000259" key="8">
    <source>
        <dbReference type="PROSITE" id="PS50928"/>
    </source>
</evidence>
<protein>
    <submittedName>
        <fullName evidence="9">ABC transporter permease subunit</fullName>
    </submittedName>
</protein>
<keyword evidence="6 7" id="KW-0472">Membrane</keyword>
<dbReference type="PANTHER" id="PTHR43744:SF12">
    <property type="entry name" value="ABC TRANSPORTER PERMEASE PROTEIN MG189-RELATED"/>
    <property type="match status" value="1"/>
</dbReference>
<dbReference type="InterPro" id="IPR000515">
    <property type="entry name" value="MetI-like"/>
</dbReference>
<dbReference type="PROSITE" id="PS50928">
    <property type="entry name" value="ABC_TM1"/>
    <property type="match status" value="1"/>
</dbReference>